<dbReference type="Proteomes" id="UP001500936">
    <property type="component" value="Unassembled WGS sequence"/>
</dbReference>
<dbReference type="InterPro" id="IPR008894">
    <property type="entry name" value="QdtA_cupin_dom"/>
</dbReference>
<organism evidence="2 3">
    <name type="scientific">Nibrella viscosa</name>
    <dbReference type="NCBI Taxonomy" id="1084524"/>
    <lineage>
        <taxon>Bacteria</taxon>
        <taxon>Pseudomonadati</taxon>
        <taxon>Bacteroidota</taxon>
        <taxon>Cytophagia</taxon>
        <taxon>Cytophagales</taxon>
        <taxon>Spirosomataceae</taxon>
        <taxon>Nibrella</taxon>
    </lineage>
</organism>
<comment type="caution">
    <text evidence="2">The sequence shown here is derived from an EMBL/GenBank/DDBJ whole genome shotgun (WGS) entry which is preliminary data.</text>
</comment>
<protein>
    <recommendedName>
        <fullName evidence="1">Sugar 3,4-ketoisomerase QdtA cupin domain-containing protein</fullName>
    </recommendedName>
</protein>
<sequence length="143" mass="16777">MAKLIDNLLDLNQIQKQWGTEVKRCFFIYDVTSDSKRGKHRHKKSRMALSCLNGTVRVYVQNRRTDAHYLLSRPEQCLLVEPEEWRIMYDFSPGAILLVYCSTPFDASDYIDKPYFQAPSLDKGFLKKVFGSRLWPNAVRLRL</sequence>
<name>A0ABP8JRT6_9BACT</name>
<dbReference type="CDD" id="cd20292">
    <property type="entry name" value="cupin_QdtA-like"/>
    <property type="match status" value="1"/>
</dbReference>
<proteinExistence type="predicted"/>
<evidence type="ECO:0000313" key="3">
    <source>
        <dbReference type="Proteomes" id="UP001500936"/>
    </source>
</evidence>
<dbReference type="InterPro" id="IPR011051">
    <property type="entry name" value="RmlC_Cupin_sf"/>
</dbReference>
<keyword evidence="3" id="KW-1185">Reference proteome</keyword>
<accession>A0ABP8JRT6</accession>
<evidence type="ECO:0000313" key="2">
    <source>
        <dbReference type="EMBL" id="GAA4395026.1"/>
    </source>
</evidence>
<gene>
    <name evidence="2" type="ORF">GCM10023187_01480</name>
</gene>
<dbReference type="EMBL" id="BAABHB010000001">
    <property type="protein sequence ID" value="GAA4395026.1"/>
    <property type="molecule type" value="Genomic_DNA"/>
</dbReference>
<feature type="domain" description="Sugar 3,4-ketoisomerase QdtA cupin" evidence="1">
    <location>
        <begin position="13"/>
        <end position="112"/>
    </location>
</feature>
<dbReference type="SUPFAM" id="SSF51182">
    <property type="entry name" value="RmlC-like cupins"/>
    <property type="match status" value="1"/>
</dbReference>
<evidence type="ECO:0000259" key="1">
    <source>
        <dbReference type="Pfam" id="PF05523"/>
    </source>
</evidence>
<dbReference type="Gene3D" id="2.60.120.10">
    <property type="entry name" value="Jelly Rolls"/>
    <property type="match status" value="1"/>
</dbReference>
<dbReference type="RefSeq" id="WP_345262928.1">
    <property type="nucleotide sequence ID" value="NZ_BAABHB010000001.1"/>
</dbReference>
<dbReference type="Pfam" id="PF05523">
    <property type="entry name" value="FdtA"/>
    <property type="match status" value="1"/>
</dbReference>
<reference evidence="3" key="1">
    <citation type="journal article" date="2019" name="Int. J. Syst. Evol. Microbiol.">
        <title>The Global Catalogue of Microorganisms (GCM) 10K type strain sequencing project: providing services to taxonomists for standard genome sequencing and annotation.</title>
        <authorList>
            <consortium name="The Broad Institute Genomics Platform"/>
            <consortium name="The Broad Institute Genome Sequencing Center for Infectious Disease"/>
            <person name="Wu L."/>
            <person name="Ma J."/>
        </authorList>
    </citation>
    <scope>NUCLEOTIDE SEQUENCE [LARGE SCALE GENOMIC DNA]</scope>
    <source>
        <strain evidence="3">JCM 17925</strain>
    </source>
</reference>
<dbReference type="InterPro" id="IPR014710">
    <property type="entry name" value="RmlC-like_jellyroll"/>
</dbReference>